<dbReference type="FunFam" id="3.30.230.70:FF:000017">
    <property type="entry name" value="Exosome complex component Rrp42"/>
    <property type="match status" value="1"/>
</dbReference>
<dbReference type="GO" id="GO:0000467">
    <property type="term" value="P:exonucleolytic trimming to generate mature 3'-end of 5.8S rRNA from tricistronic rRNA transcript (SSU-rRNA, 5.8S rRNA, LSU-rRNA)"/>
    <property type="evidence" value="ECO:0007669"/>
    <property type="project" value="TreeGrafter"/>
</dbReference>
<dbReference type="GO" id="GO:0035925">
    <property type="term" value="F:mRNA 3'-UTR AU-rich region binding"/>
    <property type="evidence" value="ECO:0007669"/>
    <property type="project" value="TreeGrafter"/>
</dbReference>
<evidence type="ECO:0000256" key="7">
    <source>
        <dbReference type="ARBA" id="ARBA00022884"/>
    </source>
</evidence>
<dbReference type="OrthoDB" id="45882at2759"/>
<dbReference type="PANTHER" id="PTHR11097">
    <property type="entry name" value="EXOSOME COMPLEX EXONUCLEASE RIBOSOMAL RNA PROCESSING PROTEIN"/>
    <property type="match status" value="1"/>
</dbReference>
<dbReference type="GO" id="GO:0071038">
    <property type="term" value="P:TRAMP-dependent tRNA surveillance pathway"/>
    <property type="evidence" value="ECO:0007669"/>
    <property type="project" value="TreeGrafter"/>
</dbReference>
<reference evidence="11 12" key="1">
    <citation type="journal article" date="2020" name="ISME J.">
        <title>Uncovering the hidden diversity of litter-decomposition mechanisms in mushroom-forming fungi.</title>
        <authorList>
            <person name="Floudas D."/>
            <person name="Bentzer J."/>
            <person name="Ahren D."/>
            <person name="Johansson T."/>
            <person name="Persson P."/>
            <person name="Tunlid A."/>
        </authorList>
    </citation>
    <scope>NUCLEOTIDE SEQUENCE [LARGE SCALE GENOMIC DNA]</scope>
    <source>
        <strain evidence="11 12">CBS 291.85</strain>
    </source>
</reference>
<dbReference type="GO" id="GO:0034475">
    <property type="term" value="P:U4 snRNA 3'-end processing"/>
    <property type="evidence" value="ECO:0007669"/>
    <property type="project" value="TreeGrafter"/>
</dbReference>
<dbReference type="GO" id="GO:0005730">
    <property type="term" value="C:nucleolus"/>
    <property type="evidence" value="ECO:0007669"/>
    <property type="project" value="UniProtKB-SubCell"/>
</dbReference>
<accession>A0A8H5LR19</accession>
<feature type="domain" description="Exoribonuclease phosphorolytic" evidence="10">
    <location>
        <begin position="49"/>
        <end position="186"/>
    </location>
</feature>
<dbReference type="GO" id="GO:0000176">
    <property type="term" value="C:nuclear exosome (RNase complex)"/>
    <property type="evidence" value="ECO:0007669"/>
    <property type="project" value="UniProtKB-ARBA"/>
</dbReference>
<dbReference type="InterPro" id="IPR027408">
    <property type="entry name" value="PNPase/RNase_PH_dom_sf"/>
</dbReference>
<keyword evidence="5" id="KW-0698">rRNA processing</keyword>
<evidence type="ECO:0000256" key="8">
    <source>
        <dbReference type="ARBA" id="ARBA00023242"/>
    </source>
</evidence>
<dbReference type="SUPFAM" id="SSF54211">
    <property type="entry name" value="Ribosomal protein S5 domain 2-like"/>
    <property type="match status" value="1"/>
</dbReference>
<dbReference type="PANTHER" id="PTHR11097:SF9">
    <property type="entry name" value="EXOSOME COMPLEX COMPONENT RRP43"/>
    <property type="match status" value="1"/>
</dbReference>
<dbReference type="InterPro" id="IPR036345">
    <property type="entry name" value="ExoRNase_PH_dom2_sf"/>
</dbReference>
<comment type="caution">
    <text evidence="11">The sequence shown here is derived from an EMBL/GenBank/DDBJ whole genome shotgun (WGS) entry which is preliminary data.</text>
</comment>
<dbReference type="GO" id="GO:0071035">
    <property type="term" value="P:nuclear polyadenylation-dependent rRNA catabolic process"/>
    <property type="evidence" value="ECO:0007669"/>
    <property type="project" value="TreeGrafter"/>
</dbReference>
<comment type="subcellular location">
    <subcellularLocation>
        <location evidence="1">Cytoplasm</location>
    </subcellularLocation>
    <subcellularLocation>
        <location evidence="2">Nucleus</location>
        <location evidence="2">Nucleolus</location>
    </subcellularLocation>
</comment>
<sequence length="323" mass="35018">MSSPSTSTTVTTSEADALKASIFQRLHPRSYLERFLAEGVRPDGRDLEEWRTIEFNVGSISTANGSALVRLGQTTIVCGIKAEIAEPDLDCEEEGFLVPNIDLPALCSPKFKPGPPSEEAQVLSERLNQALFQGPSPIVSRKTLCIEPGKAVWVLYIDATVINYDGNAFDAAVIAMVCALRNATLPYATYDPETNRTICTRPNTNPDKPAKQIRIEMDNGRLKLPLTFSFGIVHYSSPDANPSLILPDPTSFEEPLLETAVTVILDSTGKLVGVEQTGASVPLTGTLVGSTGYEDVTSRCITLAKKRFEALGDVRQRIQMISG</sequence>
<keyword evidence="4" id="KW-0963">Cytoplasm</keyword>
<evidence type="ECO:0000313" key="11">
    <source>
        <dbReference type="EMBL" id="KAF5366815.1"/>
    </source>
</evidence>
<proteinExistence type="inferred from homology"/>
<protein>
    <recommendedName>
        <fullName evidence="9">Ribosomal RNA-processing protein 43</fullName>
    </recommendedName>
</protein>
<dbReference type="InterPro" id="IPR001247">
    <property type="entry name" value="ExoRNase_PH_dom1"/>
</dbReference>
<dbReference type="InterPro" id="IPR050590">
    <property type="entry name" value="Exosome_comp_Rrp42_subfam"/>
</dbReference>
<name>A0A8H5LR19_9AGAR</name>
<evidence type="ECO:0000256" key="6">
    <source>
        <dbReference type="ARBA" id="ARBA00022835"/>
    </source>
</evidence>
<dbReference type="GO" id="GO:0034476">
    <property type="term" value="P:U5 snRNA 3'-end processing"/>
    <property type="evidence" value="ECO:0007669"/>
    <property type="project" value="TreeGrafter"/>
</dbReference>
<dbReference type="EMBL" id="JAACJM010000021">
    <property type="protein sequence ID" value="KAF5366815.1"/>
    <property type="molecule type" value="Genomic_DNA"/>
</dbReference>
<dbReference type="GO" id="GO:0000177">
    <property type="term" value="C:cytoplasmic exosome (RNase complex)"/>
    <property type="evidence" value="ECO:0007669"/>
    <property type="project" value="TreeGrafter"/>
</dbReference>
<evidence type="ECO:0000256" key="1">
    <source>
        <dbReference type="ARBA" id="ARBA00004496"/>
    </source>
</evidence>
<gene>
    <name evidence="11" type="ORF">D9758_006556</name>
</gene>
<keyword evidence="12" id="KW-1185">Reference proteome</keyword>
<keyword evidence="7" id="KW-0694">RNA-binding</keyword>
<dbReference type="Gene3D" id="3.30.230.70">
    <property type="entry name" value="GHMP Kinase, N-terminal domain"/>
    <property type="match status" value="1"/>
</dbReference>
<dbReference type="InterPro" id="IPR020568">
    <property type="entry name" value="Ribosomal_Su5_D2-typ_SF"/>
</dbReference>
<evidence type="ECO:0000256" key="9">
    <source>
        <dbReference type="ARBA" id="ARBA00030617"/>
    </source>
</evidence>
<comment type="similarity">
    <text evidence="3">Belongs to the RNase PH family.</text>
</comment>
<dbReference type="Pfam" id="PF01138">
    <property type="entry name" value="RNase_PH"/>
    <property type="match status" value="1"/>
</dbReference>
<evidence type="ECO:0000256" key="3">
    <source>
        <dbReference type="ARBA" id="ARBA00006678"/>
    </source>
</evidence>
<dbReference type="GO" id="GO:0016075">
    <property type="term" value="P:rRNA catabolic process"/>
    <property type="evidence" value="ECO:0007669"/>
    <property type="project" value="TreeGrafter"/>
</dbReference>
<dbReference type="GO" id="GO:0071028">
    <property type="term" value="P:nuclear mRNA surveillance"/>
    <property type="evidence" value="ECO:0007669"/>
    <property type="project" value="TreeGrafter"/>
</dbReference>
<dbReference type="Proteomes" id="UP000559256">
    <property type="component" value="Unassembled WGS sequence"/>
</dbReference>
<keyword evidence="6" id="KW-0271">Exosome</keyword>
<evidence type="ECO:0000259" key="10">
    <source>
        <dbReference type="Pfam" id="PF01138"/>
    </source>
</evidence>
<evidence type="ECO:0000256" key="4">
    <source>
        <dbReference type="ARBA" id="ARBA00022490"/>
    </source>
</evidence>
<evidence type="ECO:0000313" key="12">
    <source>
        <dbReference type="Proteomes" id="UP000559256"/>
    </source>
</evidence>
<dbReference type="SUPFAM" id="SSF55666">
    <property type="entry name" value="Ribonuclease PH domain 2-like"/>
    <property type="match status" value="1"/>
</dbReference>
<dbReference type="CDD" id="cd11369">
    <property type="entry name" value="RNase_PH_RRP43"/>
    <property type="match status" value="1"/>
</dbReference>
<evidence type="ECO:0000256" key="5">
    <source>
        <dbReference type="ARBA" id="ARBA00022552"/>
    </source>
</evidence>
<dbReference type="InterPro" id="IPR033196">
    <property type="entry name" value="Rrp43"/>
</dbReference>
<dbReference type="GO" id="GO:0034473">
    <property type="term" value="P:U1 snRNA 3'-end processing"/>
    <property type="evidence" value="ECO:0007669"/>
    <property type="project" value="TreeGrafter"/>
</dbReference>
<organism evidence="11 12">
    <name type="scientific">Tetrapyrgos nigripes</name>
    <dbReference type="NCBI Taxonomy" id="182062"/>
    <lineage>
        <taxon>Eukaryota</taxon>
        <taxon>Fungi</taxon>
        <taxon>Dikarya</taxon>
        <taxon>Basidiomycota</taxon>
        <taxon>Agaricomycotina</taxon>
        <taxon>Agaricomycetes</taxon>
        <taxon>Agaricomycetidae</taxon>
        <taxon>Agaricales</taxon>
        <taxon>Marasmiineae</taxon>
        <taxon>Marasmiaceae</taxon>
        <taxon>Tetrapyrgos</taxon>
    </lineage>
</organism>
<dbReference type="AlphaFoldDB" id="A0A8H5LR19"/>
<keyword evidence="8" id="KW-0539">Nucleus</keyword>
<evidence type="ECO:0000256" key="2">
    <source>
        <dbReference type="ARBA" id="ARBA00004604"/>
    </source>
</evidence>